<dbReference type="Proteomes" id="UP000076625">
    <property type="component" value="Unassembled WGS sequence"/>
</dbReference>
<reference evidence="8" key="1">
    <citation type="submission" date="2016-01" db="EMBL/GenBank/DDBJ databases">
        <title>Draft genome of Chromobacterium sp. F49.</title>
        <authorList>
            <person name="Hong K.W."/>
        </authorList>
    </citation>
    <scope>NUCLEOTIDE SEQUENCE [LARGE SCALE GENOMIC DNA]</scope>
    <source>
        <strain evidence="8">CN10</strain>
    </source>
</reference>
<name>A0A163DDR5_9NEIS</name>
<keyword evidence="6" id="KW-0732">Signal</keyword>
<feature type="signal peptide" evidence="6">
    <location>
        <begin position="1"/>
        <end position="25"/>
    </location>
</feature>
<comment type="caution">
    <text evidence="7">The sequence shown here is derived from an EMBL/GenBank/DDBJ whole genome shotgun (WGS) entry which is preliminary data.</text>
</comment>
<evidence type="ECO:0000313" key="8">
    <source>
        <dbReference type="Proteomes" id="UP000076625"/>
    </source>
</evidence>
<keyword evidence="8" id="KW-1185">Reference proteome</keyword>
<keyword evidence="4 5" id="KW-0408">Iron</keyword>
<dbReference type="AlphaFoldDB" id="A0A163DDR5"/>
<evidence type="ECO:0000256" key="6">
    <source>
        <dbReference type="SAM" id="SignalP"/>
    </source>
</evidence>
<dbReference type="OrthoDB" id="9795814at2"/>
<dbReference type="GO" id="GO:0020037">
    <property type="term" value="F:heme binding"/>
    <property type="evidence" value="ECO:0007669"/>
    <property type="project" value="InterPro"/>
</dbReference>
<evidence type="ECO:0000256" key="2">
    <source>
        <dbReference type="ARBA" id="ARBA00022617"/>
    </source>
</evidence>
<keyword evidence="1" id="KW-0813">Transport</keyword>
<dbReference type="InterPro" id="IPR001486">
    <property type="entry name" value="Hemoglobin_trunc"/>
</dbReference>
<evidence type="ECO:0000313" key="7">
    <source>
        <dbReference type="EMBL" id="KZE34481.1"/>
    </source>
</evidence>
<dbReference type="Pfam" id="PF01152">
    <property type="entry name" value="Bac_globin"/>
    <property type="match status" value="1"/>
</dbReference>
<dbReference type="GO" id="GO:0046872">
    <property type="term" value="F:metal ion binding"/>
    <property type="evidence" value="ECO:0007669"/>
    <property type="project" value="UniProtKB-KW"/>
</dbReference>
<feature type="binding site" description="distal binding residue" evidence="5">
    <location>
        <position position="106"/>
    </location>
    <ligand>
        <name>heme</name>
        <dbReference type="ChEBI" id="CHEBI:30413"/>
    </ligand>
    <ligandPart>
        <name>Fe</name>
        <dbReference type="ChEBI" id="CHEBI:18248"/>
    </ligandPart>
</feature>
<evidence type="ECO:0000256" key="3">
    <source>
        <dbReference type="ARBA" id="ARBA00022723"/>
    </source>
</evidence>
<protein>
    <submittedName>
        <fullName evidence="7">Globin</fullName>
    </submittedName>
</protein>
<dbReference type="PROSITE" id="PS51257">
    <property type="entry name" value="PROKAR_LIPOPROTEIN"/>
    <property type="match status" value="1"/>
</dbReference>
<dbReference type="EMBL" id="LQQU01000007">
    <property type="protein sequence ID" value="KZE34481.1"/>
    <property type="molecule type" value="Genomic_DNA"/>
</dbReference>
<feature type="chain" id="PRO_5007842253" evidence="6">
    <location>
        <begin position="26"/>
        <end position="155"/>
    </location>
</feature>
<dbReference type="STRING" id="1452487.AVW16_06290"/>
<gene>
    <name evidence="7" type="ORF">AVW16_06290</name>
</gene>
<evidence type="ECO:0000256" key="5">
    <source>
        <dbReference type="PIRSR" id="PIRSR601486-1"/>
    </source>
</evidence>
<dbReference type="GO" id="GO:0019825">
    <property type="term" value="F:oxygen binding"/>
    <property type="evidence" value="ECO:0007669"/>
    <property type="project" value="InterPro"/>
</dbReference>
<organism evidence="7 8">
    <name type="scientific">Crenobacter luteus</name>
    <dbReference type="NCBI Taxonomy" id="1452487"/>
    <lineage>
        <taxon>Bacteria</taxon>
        <taxon>Pseudomonadati</taxon>
        <taxon>Pseudomonadota</taxon>
        <taxon>Betaproteobacteria</taxon>
        <taxon>Neisseriales</taxon>
        <taxon>Neisseriaceae</taxon>
        <taxon>Crenobacter</taxon>
    </lineage>
</organism>
<keyword evidence="2 5" id="KW-0349">Heme</keyword>
<proteinExistence type="predicted"/>
<sequence>MKTSRITLLSTVFALGAGCAPFALAQQPDAKAPLFERLGGLRGITVVVDDFVDRLAKNRTIRANRAVKDSLDRSGAPYLKFQVAQMVCEVTGGPCRYTGRTMKESHAHLGIVEKEWAAMAKDFKASLDRFKVPAAEQRELFDIVGTTKADIVTAR</sequence>
<dbReference type="CDD" id="cd00454">
    <property type="entry name" value="TrHb1_N"/>
    <property type="match status" value="1"/>
</dbReference>
<dbReference type="InterPro" id="IPR009050">
    <property type="entry name" value="Globin-like_sf"/>
</dbReference>
<evidence type="ECO:0000256" key="4">
    <source>
        <dbReference type="ARBA" id="ARBA00023004"/>
    </source>
</evidence>
<dbReference type="InterPro" id="IPR012292">
    <property type="entry name" value="Globin/Proto"/>
</dbReference>
<dbReference type="SUPFAM" id="SSF46458">
    <property type="entry name" value="Globin-like"/>
    <property type="match status" value="1"/>
</dbReference>
<evidence type="ECO:0000256" key="1">
    <source>
        <dbReference type="ARBA" id="ARBA00022448"/>
    </source>
</evidence>
<accession>A0A163DDR5</accession>
<keyword evidence="3 5" id="KW-0479">Metal-binding</keyword>
<dbReference type="RefSeq" id="WP_066610122.1">
    <property type="nucleotide sequence ID" value="NZ_LQQU01000007.1"/>
</dbReference>
<dbReference type="Gene3D" id="1.10.490.10">
    <property type="entry name" value="Globins"/>
    <property type="match status" value="1"/>
</dbReference>